<protein>
    <submittedName>
        <fullName evidence="1">Uncharacterized protein</fullName>
    </submittedName>
</protein>
<organism evidence="1 2">
    <name type="scientific">Leucogyrophana mollusca</name>
    <dbReference type="NCBI Taxonomy" id="85980"/>
    <lineage>
        <taxon>Eukaryota</taxon>
        <taxon>Fungi</taxon>
        <taxon>Dikarya</taxon>
        <taxon>Basidiomycota</taxon>
        <taxon>Agaricomycotina</taxon>
        <taxon>Agaricomycetes</taxon>
        <taxon>Agaricomycetidae</taxon>
        <taxon>Boletales</taxon>
        <taxon>Boletales incertae sedis</taxon>
        <taxon>Leucogyrophana</taxon>
    </lineage>
</organism>
<evidence type="ECO:0000313" key="1">
    <source>
        <dbReference type="EMBL" id="KAH7922666.1"/>
    </source>
</evidence>
<sequence>MPRPNWWGKGITSSKLSTSESKSRDSTIATLSNVIGFLDTTKDLVPLDVAKGVLSTLSSILTTVKNTMQNKDDFTEVLDRCEKIANSIKRSTYGKSKSDIDPILVRALDELKSSIDGIDKTVKVKEQRALRYRVFSASVDRESIAKWKEQLDSFLRICDHELIVHIDMEIGNIGRTLKGMDMKPGEPDHEPPPAPPPMFFGRGDLVRDAVESLRLWHVVLVGPGGIGKSSIAKAILNEDSIIAEFQGRRFFVRFDNVDASQITFDTFIGHIADVLGVKSARLSAIRTYLAASNVLIVLDNAETFQDAVSGSDRIAEAIDELGALPSVRIILTTRNRRVSTNLYRIVIDVPALDPVAAREMFTRIYRTDGSPAMIDKLLSALDFHPLSINLLAHVAAENQWALDRLRSEWEKKQTDLLEVGGGKLQSLSVTIELSLASSSIKQLGNDARHVMQVAAFLPQGINEKNLEHLFPTIGDIRCIIDALCRLSLIYRKAEAYTMLSPIRIHISNTYQARDTLPLDLTHVRNHYHAQLNDYGPWIATEDANVERLIAHDLSRSTTKEIDSTYHACAQFLYILMLHKPRPTSLRTTILGEPERTLRLVDEECVFYLGRLAAALHDDREAINLFTTAKHLFGHHRKHKMTTRCLEELAKEYLVLGNVSAAEETLQEFLNLRREHHILSPDDEARINVRLGNAVMRKGRLQEALMLFTSTREYFDSTGNIGGVVWAVGCQGEAEWHSENYAAARQHFETRFALATHTNDNLGHLWSLTQLARAEARDGHHKKAHELLEEAFALASEGNDVHHTCDVLWEQAALASDRGDFDHARDILMRAFGEMATHGWQSADTTAMTNDCSARNELFAGDYEKARELFLGVVSLSDELSDFELQTRSSRALGEIALLEGDIAGARKWFTKTKSLCDETGRHPDFLYIGNEHAQLKEEHHGWKLFLEGRLPSA</sequence>
<name>A0ACB8BBV9_9AGAM</name>
<dbReference type="Proteomes" id="UP000790709">
    <property type="component" value="Unassembled WGS sequence"/>
</dbReference>
<gene>
    <name evidence="1" type="ORF">BV22DRAFT_1048747</name>
</gene>
<evidence type="ECO:0000313" key="2">
    <source>
        <dbReference type="Proteomes" id="UP000790709"/>
    </source>
</evidence>
<comment type="caution">
    <text evidence="1">The sequence shown here is derived from an EMBL/GenBank/DDBJ whole genome shotgun (WGS) entry which is preliminary data.</text>
</comment>
<proteinExistence type="predicted"/>
<keyword evidence="2" id="KW-1185">Reference proteome</keyword>
<reference evidence="1" key="1">
    <citation type="journal article" date="2021" name="New Phytol.">
        <title>Evolutionary innovations through gain and loss of genes in the ectomycorrhizal Boletales.</title>
        <authorList>
            <person name="Wu G."/>
            <person name="Miyauchi S."/>
            <person name="Morin E."/>
            <person name="Kuo A."/>
            <person name="Drula E."/>
            <person name="Varga T."/>
            <person name="Kohler A."/>
            <person name="Feng B."/>
            <person name="Cao Y."/>
            <person name="Lipzen A."/>
            <person name="Daum C."/>
            <person name="Hundley H."/>
            <person name="Pangilinan J."/>
            <person name="Johnson J."/>
            <person name="Barry K."/>
            <person name="LaButti K."/>
            <person name="Ng V."/>
            <person name="Ahrendt S."/>
            <person name="Min B."/>
            <person name="Choi I.G."/>
            <person name="Park H."/>
            <person name="Plett J.M."/>
            <person name="Magnuson J."/>
            <person name="Spatafora J.W."/>
            <person name="Nagy L.G."/>
            <person name="Henrissat B."/>
            <person name="Grigoriev I.V."/>
            <person name="Yang Z.L."/>
            <person name="Xu J."/>
            <person name="Martin F.M."/>
        </authorList>
    </citation>
    <scope>NUCLEOTIDE SEQUENCE</scope>
    <source>
        <strain evidence="1">KUC20120723A-06</strain>
    </source>
</reference>
<dbReference type="EMBL" id="MU266477">
    <property type="protein sequence ID" value="KAH7922666.1"/>
    <property type="molecule type" value="Genomic_DNA"/>
</dbReference>
<accession>A0ACB8BBV9</accession>